<protein>
    <submittedName>
        <fullName evidence="1">Uncharacterized protein</fullName>
    </submittedName>
</protein>
<dbReference type="AlphaFoldDB" id="A0A0G4JSZ6"/>
<accession>A0A0G4JSZ6</accession>
<reference evidence="2" key="1">
    <citation type="submission" date="2015-01" db="EMBL/GenBank/DDBJ databases">
        <authorList>
            <person name="Paterson Steve"/>
        </authorList>
    </citation>
    <scope>NUCLEOTIDE SEQUENCE [LARGE SCALE GENOMIC DNA]</scope>
    <source>
        <strain evidence="2">OBR1</strain>
    </source>
</reference>
<proteinExistence type="predicted"/>
<sequence>MQATFTLAPAFFIRLIHETHPHEPPQAAFKNASGVFFWLNASSASAAC</sequence>
<name>A0A0G4JSZ6_9GAMM</name>
<organism evidence="1 2">
    <name type="scientific">Brenneria goodwinii</name>
    <dbReference type="NCBI Taxonomy" id="1109412"/>
    <lineage>
        <taxon>Bacteria</taxon>
        <taxon>Pseudomonadati</taxon>
        <taxon>Pseudomonadota</taxon>
        <taxon>Gammaproteobacteria</taxon>
        <taxon>Enterobacterales</taxon>
        <taxon>Pectobacteriaceae</taxon>
        <taxon>Brenneria</taxon>
    </lineage>
</organism>
<dbReference type="Proteomes" id="UP000044377">
    <property type="component" value="Unassembled WGS sequence"/>
</dbReference>
<evidence type="ECO:0000313" key="1">
    <source>
        <dbReference type="EMBL" id="CPR15373.1"/>
    </source>
</evidence>
<gene>
    <name evidence="1" type="ORF">BN1221_01473</name>
</gene>
<keyword evidence="2" id="KW-1185">Reference proteome</keyword>
<dbReference type="EMBL" id="CGIG01000001">
    <property type="protein sequence ID" value="CPR15373.1"/>
    <property type="molecule type" value="Genomic_DNA"/>
</dbReference>
<evidence type="ECO:0000313" key="2">
    <source>
        <dbReference type="Proteomes" id="UP000044377"/>
    </source>
</evidence>